<sequence>MSQIRLGFSARDVIKNDPKIWDNLDKIKKWLVEEPIPNLLDEQILIFLTAAGHDLQTAKNIIKSHYHLKQTRPEIFDGRTLDEKMRRNLKAVLTANLPVYHNDSIIFFWKMVEKNVDDYDHRCMASLLTMNVDASVFNGPVKSAIFLLDGNGMTFKHLMKMKLDLLRTISEYIQSGFPMRLAGIHLINSSSTVKALFKMLSPFIKPEMAGLIHFHRSGMDMELFHEEWIPKRCLPREYGGELESIEIYHHALVEQLESLQWFFDAELSQRSQM</sequence>
<organism evidence="2">
    <name type="scientific">Photinus pyralis</name>
    <name type="common">Common eastern firefly</name>
    <name type="synonym">Lampyris pyralis</name>
    <dbReference type="NCBI Taxonomy" id="7054"/>
    <lineage>
        <taxon>Eukaryota</taxon>
        <taxon>Metazoa</taxon>
        <taxon>Ecdysozoa</taxon>
        <taxon>Arthropoda</taxon>
        <taxon>Hexapoda</taxon>
        <taxon>Insecta</taxon>
        <taxon>Pterygota</taxon>
        <taxon>Neoptera</taxon>
        <taxon>Endopterygota</taxon>
        <taxon>Coleoptera</taxon>
        <taxon>Polyphaga</taxon>
        <taxon>Elateriformia</taxon>
        <taxon>Elateroidea</taxon>
        <taxon>Lampyridae</taxon>
        <taxon>Lampyrinae</taxon>
        <taxon>Photinus</taxon>
    </lineage>
</organism>
<dbReference type="GO" id="GO:0016020">
    <property type="term" value="C:membrane"/>
    <property type="evidence" value="ECO:0007669"/>
    <property type="project" value="TreeGrafter"/>
</dbReference>
<dbReference type="CDD" id="cd00170">
    <property type="entry name" value="SEC14"/>
    <property type="match status" value="1"/>
</dbReference>
<reference evidence="3 4" key="2">
    <citation type="journal article" date="2018" name="Elife">
        <title>Firefly genomes illuminate parallel origins of bioluminescence in beetles.</title>
        <authorList>
            <person name="Fallon T.R."/>
            <person name="Lower S.E."/>
            <person name="Chang C.H."/>
            <person name="Bessho-Uehara M."/>
            <person name="Martin G.J."/>
            <person name="Bewick A.J."/>
            <person name="Behringer M."/>
            <person name="Debat H.J."/>
            <person name="Wong I."/>
            <person name="Day J.C."/>
            <person name="Suvorov A."/>
            <person name="Silva C.J."/>
            <person name="Stanger-Hall K.F."/>
            <person name="Hall D.W."/>
            <person name="Schmitz R.J."/>
            <person name="Nelson D.R."/>
            <person name="Lewis S.M."/>
            <person name="Shigenobu S."/>
            <person name="Bybee S.M."/>
            <person name="Larracuente A.M."/>
            <person name="Oba Y."/>
            <person name="Weng J.K."/>
        </authorList>
    </citation>
    <scope>NUCLEOTIDE SEQUENCE [LARGE SCALE GENOMIC DNA]</scope>
    <source>
        <strain evidence="3">1611_PpyrPB1</strain>
        <tissue evidence="3">Whole body</tissue>
    </source>
</reference>
<dbReference type="SMART" id="SM00516">
    <property type="entry name" value="SEC14"/>
    <property type="match status" value="1"/>
</dbReference>
<dbReference type="PANTHER" id="PTHR10174">
    <property type="entry name" value="ALPHA-TOCOPHEROL TRANSFER PROTEIN-RELATED"/>
    <property type="match status" value="1"/>
</dbReference>
<dbReference type="Pfam" id="PF00650">
    <property type="entry name" value="CRAL_TRIO"/>
    <property type="match status" value="1"/>
</dbReference>
<dbReference type="EMBL" id="GEZM01012060">
    <property type="protein sequence ID" value="JAV93236.1"/>
    <property type="molecule type" value="Transcribed_RNA"/>
</dbReference>
<evidence type="ECO:0000313" key="2">
    <source>
        <dbReference type="EMBL" id="JAV93236.1"/>
    </source>
</evidence>
<accession>A0A1Y1NAH9</accession>
<reference evidence="2" key="1">
    <citation type="journal article" date="2016" name="Sci. Rep.">
        <title>Molecular characterization of firefly nuptial gifts: a multi-omics approach sheds light on postcopulatory sexual selection.</title>
        <authorList>
            <person name="Al-Wathiqui N."/>
            <person name="Fallon T.R."/>
            <person name="South A."/>
            <person name="Weng J.K."/>
            <person name="Lewis S.M."/>
        </authorList>
    </citation>
    <scope>NUCLEOTIDE SEQUENCE</scope>
</reference>
<keyword evidence="4" id="KW-1185">Reference proteome</keyword>
<dbReference type="EMBL" id="VVIM01000011">
    <property type="protein sequence ID" value="KAB0791393.1"/>
    <property type="molecule type" value="Genomic_DNA"/>
</dbReference>
<protein>
    <recommendedName>
        <fullName evidence="1">CRAL-TRIO domain-containing protein</fullName>
    </recommendedName>
</protein>
<gene>
    <name evidence="3" type="ORF">PPYR_03193</name>
</gene>
<dbReference type="InParanoid" id="A0A1Y1NAH9"/>
<dbReference type="InterPro" id="IPR036865">
    <property type="entry name" value="CRAL-TRIO_dom_sf"/>
</dbReference>
<dbReference type="GO" id="GO:1902936">
    <property type="term" value="F:phosphatidylinositol bisphosphate binding"/>
    <property type="evidence" value="ECO:0007669"/>
    <property type="project" value="TreeGrafter"/>
</dbReference>
<dbReference type="SUPFAM" id="SSF46938">
    <property type="entry name" value="CRAL/TRIO N-terminal domain"/>
    <property type="match status" value="1"/>
</dbReference>
<proteinExistence type="predicted"/>
<dbReference type="AlphaFoldDB" id="A0A1Y1NAH9"/>
<dbReference type="PANTHER" id="PTHR10174:SF213">
    <property type="entry name" value="CRAL-TRIO DOMAIN-CONTAINING PROTEIN"/>
    <property type="match status" value="1"/>
</dbReference>
<dbReference type="PRINTS" id="PR00180">
    <property type="entry name" value="CRETINALDHBP"/>
</dbReference>
<feature type="domain" description="CRAL-TRIO" evidence="1">
    <location>
        <begin position="147"/>
        <end position="246"/>
    </location>
</feature>
<dbReference type="InterPro" id="IPR036273">
    <property type="entry name" value="CRAL/TRIO_N_dom_sf"/>
</dbReference>
<evidence type="ECO:0000313" key="3">
    <source>
        <dbReference type="EMBL" id="KAB0791393.1"/>
    </source>
</evidence>
<dbReference type="InterPro" id="IPR001251">
    <property type="entry name" value="CRAL-TRIO_dom"/>
</dbReference>
<reference evidence="3" key="3">
    <citation type="submission" date="2019-08" db="EMBL/GenBank/DDBJ databases">
        <authorList>
            <consortium name="Photinus pyralis genome working group"/>
            <person name="Fallon T.R."/>
            <person name="Sander Lower S.E."/>
            <person name="Weng J.-K."/>
        </authorList>
    </citation>
    <scope>NUCLEOTIDE SEQUENCE</scope>
    <source>
        <strain evidence="3">1611_PpyrPB1</strain>
        <tissue evidence="3">Whole body</tissue>
    </source>
</reference>
<dbReference type="SUPFAM" id="SSF52087">
    <property type="entry name" value="CRAL/TRIO domain"/>
    <property type="match status" value="1"/>
</dbReference>
<dbReference type="PROSITE" id="PS50191">
    <property type="entry name" value="CRAL_TRIO"/>
    <property type="match status" value="1"/>
</dbReference>
<dbReference type="Proteomes" id="UP000327044">
    <property type="component" value="Unassembled WGS sequence"/>
</dbReference>
<dbReference type="Gene3D" id="3.40.525.10">
    <property type="entry name" value="CRAL-TRIO lipid binding domain"/>
    <property type="match status" value="1"/>
</dbReference>
<name>A0A1Y1NAH9_PHOPY</name>
<evidence type="ECO:0000259" key="1">
    <source>
        <dbReference type="PROSITE" id="PS50191"/>
    </source>
</evidence>
<evidence type="ECO:0000313" key="4">
    <source>
        <dbReference type="Proteomes" id="UP000327044"/>
    </source>
</evidence>